<comment type="caution">
    <text evidence="2">The sequence shown here is derived from an EMBL/GenBank/DDBJ whole genome shotgun (WGS) entry which is preliminary data.</text>
</comment>
<keyword evidence="3" id="KW-1185">Reference proteome</keyword>
<dbReference type="PANTHER" id="PTHR22916">
    <property type="entry name" value="GLYCOSYLTRANSFERASE"/>
    <property type="match status" value="1"/>
</dbReference>
<dbReference type="AlphaFoldDB" id="A0A3N2R881"/>
<evidence type="ECO:0000313" key="3">
    <source>
        <dbReference type="Proteomes" id="UP000268016"/>
    </source>
</evidence>
<dbReference type="RefSeq" id="WP_123641214.1">
    <property type="nucleotide sequence ID" value="NZ_ML119082.1"/>
</dbReference>
<dbReference type="Pfam" id="PF00535">
    <property type="entry name" value="Glycos_transf_2"/>
    <property type="match status" value="1"/>
</dbReference>
<dbReference type="InterPro" id="IPR029044">
    <property type="entry name" value="Nucleotide-diphossugar_trans"/>
</dbReference>
<proteinExistence type="predicted"/>
<dbReference type="SUPFAM" id="SSF53448">
    <property type="entry name" value="Nucleotide-diphospho-sugar transferases"/>
    <property type="match status" value="1"/>
</dbReference>
<name>A0A3N2R881_9RHOB</name>
<dbReference type="EMBL" id="RDRB01000002">
    <property type="protein sequence ID" value="ROU03679.1"/>
    <property type="molecule type" value="Genomic_DNA"/>
</dbReference>
<dbReference type="Gene3D" id="3.90.550.10">
    <property type="entry name" value="Spore Coat Polysaccharide Biosynthesis Protein SpsA, Chain A"/>
    <property type="match status" value="1"/>
</dbReference>
<accession>A0A3N2R881</accession>
<dbReference type="Proteomes" id="UP000268016">
    <property type="component" value="Unassembled WGS sequence"/>
</dbReference>
<dbReference type="InterPro" id="IPR001173">
    <property type="entry name" value="Glyco_trans_2-like"/>
</dbReference>
<evidence type="ECO:0000313" key="2">
    <source>
        <dbReference type="EMBL" id="ROU03679.1"/>
    </source>
</evidence>
<reference evidence="2 3" key="1">
    <citation type="submission" date="2018-10" db="EMBL/GenBank/DDBJ databases">
        <title>Histidinibacterium lentulum gen. nov., sp. nov., a marine bacterium from the culture broth of Picochlorum sp. 122.</title>
        <authorList>
            <person name="Wang G."/>
        </authorList>
    </citation>
    <scope>NUCLEOTIDE SEQUENCE [LARGE SCALE GENOMIC DNA]</scope>
    <source>
        <strain evidence="2 3">B17</strain>
    </source>
</reference>
<dbReference type="PANTHER" id="PTHR22916:SF3">
    <property type="entry name" value="UDP-GLCNAC:BETAGAL BETA-1,3-N-ACETYLGLUCOSAMINYLTRANSFERASE-LIKE PROTEIN 1"/>
    <property type="match status" value="1"/>
</dbReference>
<dbReference type="GO" id="GO:0016758">
    <property type="term" value="F:hexosyltransferase activity"/>
    <property type="evidence" value="ECO:0007669"/>
    <property type="project" value="UniProtKB-ARBA"/>
</dbReference>
<feature type="domain" description="Glycosyltransferase 2-like" evidence="1">
    <location>
        <begin position="390"/>
        <end position="509"/>
    </location>
</feature>
<evidence type="ECO:0000259" key="1">
    <source>
        <dbReference type="Pfam" id="PF00535"/>
    </source>
</evidence>
<dbReference type="OrthoDB" id="6653642at2"/>
<protein>
    <submittedName>
        <fullName evidence="2">Glycosyltransferase</fullName>
    </submittedName>
</protein>
<organism evidence="2 3">
    <name type="scientific">Histidinibacterium lentulum</name>
    <dbReference type="NCBI Taxonomy" id="2480588"/>
    <lineage>
        <taxon>Bacteria</taxon>
        <taxon>Pseudomonadati</taxon>
        <taxon>Pseudomonadota</taxon>
        <taxon>Alphaproteobacteria</taxon>
        <taxon>Rhodobacterales</taxon>
        <taxon>Paracoccaceae</taxon>
        <taxon>Histidinibacterium</taxon>
    </lineage>
</organism>
<keyword evidence="2" id="KW-0808">Transferase</keyword>
<gene>
    <name evidence="2" type="ORF">EAT49_05120</name>
</gene>
<sequence length="832" mass="92717">MALQLQTVRRRQKNEQKVVLAFCSHDDAHLVPAMLANLSPAVHAWVAWDDRRTPADGEPARRRILLDACRAMEAQWILVADPDERYEDRLASRMRQLCRRQQDIVWSFGLRELYAPDRYRSDGFWNRKTRACLFPVTDCIHVPDKALHGHWFSYRKPRNIRPSGLDFYHLRMIDPARRQARWAQYASIDPERRFQKIGYDYLIDERSLRLTAIPPDRRYSPGHVEDHGLWGTSPPSADPPRDTNRHRFFFLQRLLAPDCATQRMLVIRDILSEAIAETDGATIMACAAWLCAEGESAEALALLESLPASPARNLLLARTCRASGDLGRARGLARAVTEALPESRIARTELRRLREASGDFDGEDALWRRWVPGAATLRTGPGVVTDAPLTVVVIGFRAPAELGEAVSSLLAQDVKAEIVVVNSGGGDAARRLGPRRDQVRLIEVADPLYVGAARNIGIDASRAPVVAFLAADCLAAPGWVRQRLEGHRQGAAAVDSRVIADRPRSLAGLALSAWLHWPRWPGSEAEPQGLYGLSYDRRVFERYGYFSPDLRVAEDTHFNRRLQGREVVRFGTGVLTLHRYPRTVPAMLLDAYRRGKRTPAILLDLMKPPAARLQGFRRRRASRHLLAREASLRIDSVGRIGKAIIRQLIRAVSHADLVGLRMSVRIFDRCGELGGKAEAALEAGRPAEALTAARTARDLAPQESRYHLLEALALSRLDPPVQQAEVIAAFRRAAGLDPAAKEPHARLYAHLLESDPGTALRVAEEEADRAPHEPAHALAAAEAATRLGLTDLADLYARFAFFSAPWSPDCQALHDSLRTRRDAPPASLRSSA</sequence>